<feature type="binding site" evidence="8">
    <location>
        <position position="140"/>
    </location>
    <ligand>
        <name>L-tryptophan</name>
        <dbReference type="ChEBI" id="CHEBI:57912"/>
    </ligand>
</feature>
<name>A0A098R355_9SPIO</name>
<dbReference type="CDD" id="cd00806">
    <property type="entry name" value="TrpRS_core"/>
    <property type="match status" value="1"/>
</dbReference>
<keyword evidence="3 8" id="KW-0547">Nucleotide-binding</keyword>
<evidence type="ECO:0000256" key="4">
    <source>
        <dbReference type="ARBA" id="ARBA00022840"/>
    </source>
</evidence>
<dbReference type="PRINTS" id="PR01039">
    <property type="entry name" value="TRNASYNTHTRP"/>
</dbReference>
<comment type="subcellular location">
    <subcellularLocation>
        <location evidence="8">Cytoplasm</location>
    </subcellularLocation>
</comment>
<dbReference type="PANTHER" id="PTHR43766">
    <property type="entry name" value="TRYPTOPHAN--TRNA LIGASE, MITOCHONDRIAL"/>
    <property type="match status" value="1"/>
</dbReference>
<feature type="binding site" evidence="8">
    <location>
        <begin position="198"/>
        <end position="202"/>
    </location>
    <ligand>
        <name>ATP</name>
        <dbReference type="ChEBI" id="CHEBI:30616"/>
    </ligand>
</feature>
<dbReference type="EC" id="6.1.1.2" evidence="8"/>
<dbReference type="InterPro" id="IPR050203">
    <property type="entry name" value="Trp-tRNA_synthetase"/>
</dbReference>
<dbReference type="STRING" id="1480694.DC28_05120"/>
<evidence type="ECO:0000256" key="6">
    <source>
        <dbReference type="ARBA" id="ARBA00023146"/>
    </source>
</evidence>
<dbReference type="HAMAP" id="MF_00140_B">
    <property type="entry name" value="Trp_tRNA_synth_B"/>
    <property type="match status" value="1"/>
</dbReference>
<sequence>MTEKKRILTGDRPTGQLHLGHYVGSLQNRLKLQSTYECYFIIADLHMLTTKPTKADIEQISNNARDMALDYLACGIDPHKSVIYLQSAVHEVYELNLFFENLVTVPRLQRLPSLKDMVRSANLDEMPFGLLGYPVLQTADILMPRAHLVPVGKDNEAHVELTREIARRFNTLYDEVFPVPDVLVGDVPTLVGTDGQAKMSKSLGNAIMLSDDVKTVEKKVRGMFTDPNRIRADVPGRVEGNPVFIYHDIFNPRKDEVEDLKQRYREGTVGDVEVKEKLSRAINQFLDPIREKRDYYESQKGLVDEVIYEGTLKMREVASQTLRDAKKAMGLTGAWNRISRKAEDARKKREKLGQS</sequence>
<comment type="catalytic activity">
    <reaction evidence="7 8">
        <text>tRNA(Trp) + L-tryptophan + ATP = L-tryptophyl-tRNA(Trp) + AMP + diphosphate + H(+)</text>
        <dbReference type="Rhea" id="RHEA:24080"/>
        <dbReference type="Rhea" id="RHEA-COMP:9671"/>
        <dbReference type="Rhea" id="RHEA-COMP:9705"/>
        <dbReference type="ChEBI" id="CHEBI:15378"/>
        <dbReference type="ChEBI" id="CHEBI:30616"/>
        <dbReference type="ChEBI" id="CHEBI:33019"/>
        <dbReference type="ChEBI" id="CHEBI:57912"/>
        <dbReference type="ChEBI" id="CHEBI:78442"/>
        <dbReference type="ChEBI" id="CHEBI:78535"/>
        <dbReference type="ChEBI" id="CHEBI:456215"/>
        <dbReference type="EC" id="6.1.1.2"/>
    </reaction>
</comment>
<dbReference type="InterPro" id="IPR001412">
    <property type="entry name" value="aa-tRNA-synth_I_CS"/>
</dbReference>
<evidence type="ECO:0000256" key="1">
    <source>
        <dbReference type="ARBA" id="ARBA00005594"/>
    </source>
</evidence>
<dbReference type="SUPFAM" id="SSF52374">
    <property type="entry name" value="Nucleotidylyl transferase"/>
    <property type="match status" value="1"/>
</dbReference>
<dbReference type="Gene3D" id="1.10.240.10">
    <property type="entry name" value="Tyrosyl-Transfer RNA Synthetase"/>
    <property type="match status" value="1"/>
</dbReference>
<protein>
    <recommendedName>
        <fullName evidence="8">Tryptophan--tRNA ligase</fullName>
        <ecNumber evidence="8">6.1.1.2</ecNumber>
    </recommendedName>
    <alternativeName>
        <fullName evidence="8">Tryptophanyl-tRNA synthetase</fullName>
        <shortName evidence="8">TrpRS</shortName>
    </alternativeName>
</protein>
<keyword evidence="4 8" id="KW-0067">ATP-binding</keyword>
<keyword evidence="11" id="KW-1185">Reference proteome</keyword>
<evidence type="ECO:0000313" key="11">
    <source>
        <dbReference type="Proteomes" id="UP000029692"/>
    </source>
</evidence>
<keyword evidence="5 8" id="KW-0648">Protein biosynthesis</keyword>
<organism evidence="10 11">
    <name type="scientific">Spirochaeta lutea</name>
    <dbReference type="NCBI Taxonomy" id="1480694"/>
    <lineage>
        <taxon>Bacteria</taxon>
        <taxon>Pseudomonadati</taxon>
        <taxon>Spirochaetota</taxon>
        <taxon>Spirochaetia</taxon>
        <taxon>Spirochaetales</taxon>
        <taxon>Spirochaetaceae</taxon>
        <taxon>Spirochaeta</taxon>
    </lineage>
</organism>
<feature type="binding site" evidence="8">
    <location>
        <begin position="12"/>
        <end position="14"/>
    </location>
    <ligand>
        <name>ATP</name>
        <dbReference type="ChEBI" id="CHEBI:30616"/>
    </ligand>
</feature>
<feature type="binding site" evidence="8">
    <location>
        <position position="190"/>
    </location>
    <ligand>
        <name>ATP</name>
        <dbReference type="ChEBI" id="CHEBI:30616"/>
    </ligand>
</feature>
<comment type="similarity">
    <text evidence="1 8 9">Belongs to the class-I aminoacyl-tRNA synthetase family.</text>
</comment>
<dbReference type="eggNOG" id="COG0180">
    <property type="taxonomic scope" value="Bacteria"/>
</dbReference>
<accession>A0A098R355</accession>
<keyword evidence="8" id="KW-0963">Cytoplasm</keyword>
<evidence type="ECO:0000256" key="7">
    <source>
        <dbReference type="ARBA" id="ARBA00049929"/>
    </source>
</evidence>
<dbReference type="Proteomes" id="UP000029692">
    <property type="component" value="Unassembled WGS sequence"/>
</dbReference>
<dbReference type="GO" id="GO:0005829">
    <property type="term" value="C:cytosol"/>
    <property type="evidence" value="ECO:0007669"/>
    <property type="project" value="TreeGrafter"/>
</dbReference>
<dbReference type="InterPro" id="IPR024109">
    <property type="entry name" value="Trp-tRNA-ligase_bac-type"/>
</dbReference>
<keyword evidence="2 8" id="KW-0436">Ligase</keyword>
<reference evidence="10 11" key="1">
    <citation type="submission" date="2014-05" db="EMBL/GenBank/DDBJ databases">
        <title>De novo Genome Sequence of Spirocheata sp.</title>
        <authorList>
            <person name="Shivani Y."/>
            <person name="Subhash Y."/>
            <person name="Tushar L."/>
            <person name="Sasikala C."/>
            <person name="Ramana C.V."/>
        </authorList>
    </citation>
    <scope>NUCLEOTIDE SEQUENCE [LARGE SCALE GENOMIC DNA]</scope>
    <source>
        <strain evidence="10 11">JC230</strain>
    </source>
</reference>
<dbReference type="AlphaFoldDB" id="A0A098R355"/>
<dbReference type="PROSITE" id="PS00178">
    <property type="entry name" value="AA_TRNA_LIGASE_I"/>
    <property type="match status" value="1"/>
</dbReference>
<keyword evidence="6 8" id="KW-0030">Aminoacyl-tRNA synthetase</keyword>
<comment type="function">
    <text evidence="8">Catalyzes the attachment of tryptophan to tRNA(Trp).</text>
</comment>
<comment type="caution">
    <text evidence="10">The sequence shown here is derived from an EMBL/GenBank/DDBJ whole genome shotgun (WGS) entry which is preliminary data.</text>
</comment>
<feature type="binding site" evidence="8">
    <location>
        <begin position="20"/>
        <end position="21"/>
    </location>
    <ligand>
        <name>ATP</name>
        <dbReference type="ChEBI" id="CHEBI:30616"/>
    </ligand>
</feature>
<dbReference type="PANTHER" id="PTHR43766:SF1">
    <property type="entry name" value="TRYPTOPHAN--TRNA LIGASE, MITOCHONDRIAL"/>
    <property type="match status" value="1"/>
</dbReference>
<proteinExistence type="inferred from homology"/>
<evidence type="ECO:0000256" key="9">
    <source>
        <dbReference type="RuleBase" id="RU363036"/>
    </source>
</evidence>
<dbReference type="FunFam" id="1.10.240.10:FF:000005">
    <property type="entry name" value="Tryptophan--tRNA ligase"/>
    <property type="match status" value="1"/>
</dbReference>
<gene>
    <name evidence="8" type="primary">trpS</name>
    <name evidence="10" type="ORF">DC28_05120</name>
</gene>
<feature type="short sequence motif" description="'HIGH' region" evidence="8">
    <location>
        <begin position="13"/>
        <end position="21"/>
    </location>
</feature>
<dbReference type="GO" id="GO:0005524">
    <property type="term" value="F:ATP binding"/>
    <property type="evidence" value="ECO:0007669"/>
    <property type="project" value="UniProtKB-UniRule"/>
</dbReference>
<evidence type="ECO:0000256" key="3">
    <source>
        <dbReference type="ARBA" id="ARBA00022741"/>
    </source>
</evidence>
<feature type="short sequence motif" description="'KMSKS' region" evidence="8">
    <location>
        <begin position="198"/>
        <end position="202"/>
    </location>
</feature>
<evidence type="ECO:0000256" key="8">
    <source>
        <dbReference type="HAMAP-Rule" id="MF_00140"/>
    </source>
</evidence>
<dbReference type="Gene3D" id="3.40.50.620">
    <property type="entry name" value="HUPs"/>
    <property type="match status" value="1"/>
</dbReference>
<dbReference type="InterPro" id="IPR002305">
    <property type="entry name" value="aa-tRNA-synth_Ic"/>
</dbReference>
<dbReference type="OrthoDB" id="9801042at2"/>
<dbReference type="GO" id="GO:0004830">
    <property type="term" value="F:tryptophan-tRNA ligase activity"/>
    <property type="evidence" value="ECO:0007669"/>
    <property type="project" value="UniProtKB-UniRule"/>
</dbReference>
<evidence type="ECO:0000313" key="10">
    <source>
        <dbReference type="EMBL" id="KGE73162.1"/>
    </source>
</evidence>
<feature type="binding site" evidence="8">
    <location>
        <begin position="152"/>
        <end position="154"/>
    </location>
    <ligand>
        <name>ATP</name>
        <dbReference type="ChEBI" id="CHEBI:30616"/>
    </ligand>
</feature>
<dbReference type="GO" id="GO:0006436">
    <property type="term" value="P:tryptophanyl-tRNA aminoacylation"/>
    <property type="evidence" value="ECO:0007669"/>
    <property type="project" value="UniProtKB-UniRule"/>
</dbReference>
<comment type="subunit">
    <text evidence="8">Homodimer.</text>
</comment>
<evidence type="ECO:0000256" key="2">
    <source>
        <dbReference type="ARBA" id="ARBA00022598"/>
    </source>
</evidence>
<evidence type="ECO:0000256" key="5">
    <source>
        <dbReference type="ARBA" id="ARBA00022917"/>
    </source>
</evidence>
<dbReference type="InterPro" id="IPR002306">
    <property type="entry name" value="Trp-tRNA-ligase"/>
</dbReference>
<dbReference type="NCBIfam" id="TIGR00233">
    <property type="entry name" value="trpS"/>
    <property type="match status" value="1"/>
</dbReference>
<dbReference type="RefSeq" id="WP_037546503.1">
    <property type="nucleotide sequence ID" value="NZ_JNUP01000045.1"/>
</dbReference>
<dbReference type="InterPro" id="IPR014729">
    <property type="entry name" value="Rossmann-like_a/b/a_fold"/>
</dbReference>
<dbReference type="Pfam" id="PF00579">
    <property type="entry name" value="tRNA-synt_1b"/>
    <property type="match status" value="1"/>
</dbReference>
<dbReference type="EMBL" id="JNUP01000045">
    <property type="protein sequence ID" value="KGE73162.1"/>
    <property type="molecule type" value="Genomic_DNA"/>
</dbReference>